<keyword evidence="7" id="KW-1185">Reference proteome</keyword>
<name>A0A1H7FMI0_STIAU</name>
<feature type="domain" description="HTH lysR-type" evidence="5">
    <location>
        <begin position="1"/>
        <end position="59"/>
    </location>
</feature>
<sequence length="301" mass="33036">MNQLLAMRAFVRVVETGSFSRAADQLALPRSTVSKLLGDLEKHLGIKLMHRTTRAVAATPDGLEYYSHAMRLLAELDAVDNAVRGKRLKPSGRLRIDAPVSFSTCLLIPALADFRREYPGISIALGISDRTVNIVGEGVDCVIRAGGLDSMTMRARKVADLQYVTCASPAYLERMGVPSSPLDLQDHHLKAGYFFAATGKPEPLLFERGAERHAIGNCAFSTNEGNGLLAMILAGLGIGQHLRRIVQPYMDAGELVPVLEGWSRPALPLHVIYPPNRHKNTRLQVFIDWVIQTFREEASVA</sequence>
<dbReference type="OrthoDB" id="5416547at2"/>
<keyword evidence="3" id="KW-0238">DNA-binding</keyword>
<evidence type="ECO:0000256" key="2">
    <source>
        <dbReference type="ARBA" id="ARBA00023015"/>
    </source>
</evidence>
<evidence type="ECO:0000313" key="6">
    <source>
        <dbReference type="EMBL" id="SEK27296.1"/>
    </source>
</evidence>
<organism evidence="6 7">
    <name type="scientific">Stigmatella aurantiaca</name>
    <dbReference type="NCBI Taxonomy" id="41"/>
    <lineage>
        <taxon>Bacteria</taxon>
        <taxon>Pseudomonadati</taxon>
        <taxon>Myxococcota</taxon>
        <taxon>Myxococcia</taxon>
        <taxon>Myxococcales</taxon>
        <taxon>Cystobacterineae</taxon>
        <taxon>Archangiaceae</taxon>
        <taxon>Stigmatella</taxon>
    </lineage>
</organism>
<evidence type="ECO:0000256" key="3">
    <source>
        <dbReference type="ARBA" id="ARBA00023125"/>
    </source>
</evidence>
<keyword evidence="2" id="KW-0805">Transcription regulation</keyword>
<dbReference type="InterPro" id="IPR058163">
    <property type="entry name" value="LysR-type_TF_proteobact-type"/>
</dbReference>
<comment type="similarity">
    <text evidence="1">Belongs to the LysR transcriptional regulatory family.</text>
</comment>
<dbReference type="Pfam" id="PF00126">
    <property type="entry name" value="HTH_1"/>
    <property type="match status" value="1"/>
</dbReference>
<dbReference type="GO" id="GO:0003700">
    <property type="term" value="F:DNA-binding transcription factor activity"/>
    <property type="evidence" value="ECO:0007669"/>
    <property type="project" value="InterPro"/>
</dbReference>
<dbReference type="InterPro" id="IPR005119">
    <property type="entry name" value="LysR_subst-bd"/>
</dbReference>
<dbReference type="AlphaFoldDB" id="A0A1H7FMI0"/>
<dbReference type="SUPFAM" id="SSF46785">
    <property type="entry name" value="Winged helix' DNA-binding domain"/>
    <property type="match status" value="1"/>
</dbReference>
<evidence type="ECO:0000256" key="1">
    <source>
        <dbReference type="ARBA" id="ARBA00009437"/>
    </source>
</evidence>
<evidence type="ECO:0000256" key="4">
    <source>
        <dbReference type="ARBA" id="ARBA00023163"/>
    </source>
</evidence>
<accession>A0A1H7FMI0</accession>
<evidence type="ECO:0000313" key="7">
    <source>
        <dbReference type="Proteomes" id="UP000182719"/>
    </source>
</evidence>
<dbReference type="Proteomes" id="UP000182719">
    <property type="component" value="Unassembled WGS sequence"/>
</dbReference>
<dbReference type="Gene3D" id="3.40.190.290">
    <property type="match status" value="1"/>
</dbReference>
<dbReference type="GO" id="GO:0006351">
    <property type="term" value="P:DNA-templated transcription"/>
    <property type="evidence" value="ECO:0007669"/>
    <property type="project" value="TreeGrafter"/>
</dbReference>
<proteinExistence type="inferred from homology"/>
<dbReference type="InterPro" id="IPR036390">
    <property type="entry name" value="WH_DNA-bd_sf"/>
</dbReference>
<dbReference type="RefSeq" id="WP_075004463.1">
    <property type="nucleotide sequence ID" value="NZ_FOAP01000001.1"/>
</dbReference>
<gene>
    <name evidence="6" type="ORF">SAMN05444354_101159</name>
</gene>
<dbReference type="PANTHER" id="PTHR30537:SF72">
    <property type="entry name" value="LYSR FAMILY TRANSCRIPTIONAL REGULATOR"/>
    <property type="match status" value="1"/>
</dbReference>
<dbReference type="SUPFAM" id="SSF53850">
    <property type="entry name" value="Periplasmic binding protein-like II"/>
    <property type="match status" value="1"/>
</dbReference>
<dbReference type="Gene3D" id="1.10.10.10">
    <property type="entry name" value="Winged helix-like DNA-binding domain superfamily/Winged helix DNA-binding domain"/>
    <property type="match status" value="1"/>
</dbReference>
<dbReference type="FunFam" id="1.10.10.10:FF:000001">
    <property type="entry name" value="LysR family transcriptional regulator"/>
    <property type="match status" value="1"/>
</dbReference>
<keyword evidence="4" id="KW-0804">Transcription</keyword>
<protein>
    <submittedName>
        <fullName evidence="6">Transcriptional regulator, LysR family</fullName>
    </submittedName>
</protein>
<dbReference type="EMBL" id="FOAP01000001">
    <property type="protein sequence ID" value="SEK27296.1"/>
    <property type="molecule type" value="Genomic_DNA"/>
</dbReference>
<dbReference type="InterPro" id="IPR036388">
    <property type="entry name" value="WH-like_DNA-bd_sf"/>
</dbReference>
<dbReference type="PANTHER" id="PTHR30537">
    <property type="entry name" value="HTH-TYPE TRANSCRIPTIONAL REGULATOR"/>
    <property type="match status" value="1"/>
</dbReference>
<dbReference type="PROSITE" id="PS50931">
    <property type="entry name" value="HTH_LYSR"/>
    <property type="match status" value="1"/>
</dbReference>
<evidence type="ECO:0000259" key="5">
    <source>
        <dbReference type="PROSITE" id="PS50931"/>
    </source>
</evidence>
<dbReference type="Pfam" id="PF03466">
    <property type="entry name" value="LysR_substrate"/>
    <property type="match status" value="1"/>
</dbReference>
<dbReference type="InterPro" id="IPR000847">
    <property type="entry name" value="LysR_HTH_N"/>
</dbReference>
<reference evidence="7" key="1">
    <citation type="submission" date="2016-10" db="EMBL/GenBank/DDBJ databases">
        <authorList>
            <person name="Varghese N."/>
            <person name="Submissions S."/>
        </authorList>
    </citation>
    <scope>NUCLEOTIDE SEQUENCE [LARGE SCALE GENOMIC DNA]</scope>
    <source>
        <strain evidence="7">DSM 17044</strain>
    </source>
</reference>
<dbReference type="GO" id="GO:0043565">
    <property type="term" value="F:sequence-specific DNA binding"/>
    <property type="evidence" value="ECO:0007669"/>
    <property type="project" value="TreeGrafter"/>
</dbReference>
<dbReference type="CDD" id="cd08472">
    <property type="entry name" value="PBP2_CrgA_like_3"/>
    <property type="match status" value="1"/>
</dbReference>